<keyword evidence="2" id="KW-1185">Reference proteome</keyword>
<accession>A0ACB7PKX7</accession>
<proteinExistence type="predicted"/>
<organism evidence="1 2">
    <name type="scientific">Chaetomium tenue</name>
    <dbReference type="NCBI Taxonomy" id="1854479"/>
    <lineage>
        <taxon>Eukaryota</taxon>
        <taxon>Fungi</taxon>
        <taxon>Dikarya</taxon>
        <taxon>Ascomycota</taxon>
        <taxon>Pezizomycotina</taxon>
        <taxon>Sordariomycetes</taxon>
        <taxon>Sordariomycetidae</taxon>
        <taxon>Sordariales</taxon>
        <taxon>Chaetomiaceae</taxon>
        <taxon>Chaetomium</taxon>
    </lineage>
</organism>
<dbReference type="EMBL" id="JAGIZQ010000001">
    <property type="protein sequence ID" value="KAH6649437.1"/>
    <property type="molecule type" value="Genomic_DNA"/>
</dbReference>
<evidence type="ECO:0000313" key="1">
    <source>
        <dbReference type="EMBL" id="KAH6649437.1"/>
    </source>
</evidence>
<evidence type="ECO:0000313" key="2">
    <source>
        <dbReference type="Proteomes" id="UP000724584"/>
    </source>
</evidence>
<protein>
    <submittedName>
        <fullName evidence="1">Uncharacterized protein</fullName>
    </submittedName>
</protein>
<reference evidence="1 2" key="1">
    <citation type="journal article" date="2021" name="Nat. Commun.">
        <title>Genetic determinants of endophytism in the Arabidopsis root mycobiome.</title>
        <authorList>
            <person name="Mesny F."/>
            <person name="Miyauchi S."/>
            <person name="Thiergart T."/>
            <person name="Pickel B."/>
            <person name="Atanasova L."/>
            <person name="Karlsson M."/>
            <person name="Huettel B."/>
            <person name="Barry K.W."/>
            <person name="Haridas S."/>
            <person name="Chen C."/>
            <person name="Bauer D."/>
            <person name="Andreopoulos W."/>
            <person name="Pangilinan J."/>
            <person name="LaButti K."/>
            <person name="Riley R."/>
            <person name="Lipzen A."/>
            <person name="Clum A."/>
            <person name="Drula E."/>
            <person name="Henrissat B."/>
            <person name="Kohler A."/>
            <person name="Grigoriev I.V."/>
            <person name="Martin F.M."/>
            <person name="Hacquard S."/>
        </authorList>
    </citation>
    <scope>NUCLEOTIDE SEQUENCE [LARGE SCALE GENOMIC DNA]</scope>
    <source>
        <strain evidence="1 2">MPI-SDFR-AT-0079</strain>
    </source>
</reference>
<sequence length="158" mass="16475">MKGLVALLLASVTSIASAATPAAPGLTYLYSLNCTLGQALPVGAGPHGTRTVIPITGGTFSGPKLSGKVLNLGADWGLIDKDGTFSADTRYHLQTDDNAHIFIRTAGPAQASGKIHLRMEFETGSSKYYWLNNIVAVGVLTAGNGYVAIDGWQLDSPK</sequence>
<dbReference type="Proteomes" id="UP000724584">
    <property type="component" value="Unassembled WGS sequence"/>
</dbReference>
<name>A0ACB7PKX7_9PEZI</name>
<gene>
    <name evidence="1" type="ORF">F5144DRAFT_553010</name>
</gene>
<comment type="caution">
    <text evidence="1">The sequence shown here is derived from an EMBL/GenBank/DDBJ whole genome shotgun (WGS) entry which is preliminary data.</text>
</comment>